<reference evidence="1" key="1">
    <citation type="submission" date="2018-05" db="EMBL/GenBank/DDBJ databases">
        <authorList>
            <person name="Lanie J.A."/>
            <person name="Ng W.-L."/>
            <person name="Kazmierczak K.M."/>
            <person name="Andrzejewski T.M."/>
            <person name="Davidsen T.M."/>
            <person name="Wayne K.J."/>
            <person name="Tettelin H."/>
            <person name="Glass J.I."/>
            <person name="Rusch D."/>
            <person name="Podicherti R."/>
            <person name="Tsui H.-C.T."/>
            <person name="Winkler M.E."/>
        </authorList>
    </citation>
    <scope>NUCLEOTIDE SEQUENCE</scope>
    <source>
        <strain evidence="1">KNB</strain>
    </source>
</reference>
<dbReference type="Pfam" id="PF11227">
    <property type="entry name" value="DUF3025"/>
    <property type="match status" value="1"/>
</dbReference>
<name>A0A2X0QTK1_9PROT</name>
<gene>
    <name evidence="1" type="ORF">NITFAB_1029</name>
</gene>
<sequence length="277" mass="31567">MNMKESWDRFRLLESPLFQPLHPVISQLATDRFPALQNWNDLLQISPITNQNGCNIQFVPQGTGQLPFEMQYEPRCYLAGEIQTRSGNWHDLFNALVWLTFPRAKSAINACHYSALAGMTASAESDGSQRGSVRDTSTLLDESGVVVPYSDQGLAELLLNFEWHHLFWKRRSEVLQRMGFYILGHGLYEKALRPYVGMTGQGLLLRVESGFFDWPLADRLAHLDILLADHLNCSGRCLSTRELSPVPLLGIPGWAPENESAEYYDNMAYFRTKRRAR</sequence>
<evidence type="ECO:0008006" key="2">
    <source>
        <dbReference type="Google" id="ProtNLM"/>
    </source>
</evidence>
<proteinExistence type="predicted"/>
<protein>
    <recommendedName>
        <fullName evidence="2">Transmembrane protein</fullName>
    </recommendedName>
</protein>
<dbReference type="InterPro" id="IPR021390">
    <property type="entry name" value="DUF3025"/>
</dbReference>
<organism evidence="1">
    <name type="scientific">Candidatus Nitrotoga fabula</name>
    <dbReference type="NCBI Taxonomy" id="2182327"/>
    <lineage>
        <taxon>Bacteria</taxon>
        <taxon>Pseudomonadati</taxon>
        <taxon>Pseudomonadota</taxon>
        <taxon>Betaproteobacteria</taxon>
        <taxon>Nitrosomonadales</taxon>
        <taxon>Gallionellaceae</taxon>
        <taxon>Candidatus Nitrotoga</taxon>
    </lineage>
</organism>
<dbReference type="AlphaFoldDB" id="A0A2X0QTK1"/>
<accession>A0A2X0QTK1</accession>
<evidence type="ECO:0000313" key="1">
    <source>
        <dbReference type="EMBL" id="SPS05439.1"/>
    </source>
</evidence>
<dbReference type="EMBL" id="LS423452">
    <property type="protein sequence ID" value="SPS05439.1"/>
    <property type="molecule type" value="Genomic_DNA"/>
</dbReference>